<dbReference type="EMBL" id="AMCI01001172">
    <property type="protein sequence ID" value="EJX06401.1"/>
    <property type="molecule type" value="Genomic_DNA"/>
</dbReference>
<gene>
    <name evidence="1" type="ORF">EVA_05496</name>
</gene>
<dbReference type="InterPro" id="IPR009241">
    <property type="entry name" value="HigB-like"/>
</dbReference>
<dbReference type="AlphaFoldDB" id="J9D1E7"/>
<accession>J9D1E7</accession>
<name>J9D1E7_9ZZZZ</name>
<organism evidence="1">
    <name type="scientific">gut metagenome</name>
    <dbReference type="NCBI Taxonomy" id="749906"/>
    <lineage>
        <taxon>unclassified sequences</taxon>
        <taxon>metagenomes</taxon>
        <taxon>organismal metagenomes</taxon>
    </lineage>
</organism>
<dbReference type="SUPFAM" id="SSF143011">
    <property type="entry name" value="RelE-like"/>
    <property type="match status" value="1"/>
</dbReference>
<dbReference type="Pfam" id="PF05973">
    <property type="entry name" value="Gp49"/>
    <property type="match status" value="1"/>
</dbReference>
<comment type="caution">
    <text evidence="1">The sequence shown here is derived from an EMBL/GenBank/DDBJ whole genome shotgun (WGS) entry which is preliminary data.</text>
</comment>
<dbReference type="Gene3D" id="3.30.2310.20">
    <property type="entry name" value="RelE-like"/>
    <property type="match status" value="1"/>
</dbReference>
<reference evidence="1" key="1">
    <citation type="journal article" date="2012" name="PLoS ONE">
        <title>Gene sets for utilization of primary and secondary nutrition supplies in the distal gut of endangered iberian lynx.</title>
        <authorList>
            <person name="Alcaide M."/>
            <person name="Messina E."/>
            <person name="Richter M."/>
            <person name="Bargiela R."/>
            <person name="Peplies J."/>
            <person name="Huws S.A."/>
            <person name="Newbold C.J."/>
            <person name="Golyshin P.N."/>
            <person name="Simon M.A."/>
            <person name="Lopez G."/>
            <person name="Yakimov M.M."/>
            <person name="Ferrer M."/>
        </authorList>
    </citation>
    <scope>NUCLEOTIDE SEQUENCE</scope>
</reference>
<proteinExistence type="predicted"/>
<sequence length="112" mass="13543">MEIRFKIVYTHEAVLFLRSLPQKIREKIEYNLTKSQYVIDKELFKKLEGTNIWEFRTLYAGNCYRLLAFWDTEKEALVIATHGFQKKTQKTPRKEIARAEAIRLEYFEYKSK</sequence>
<evidence type="ECO:0000313" key="1">
    <source>
        <dbReference type="EMBL" id="EJX06401.1"/>
    </source>
</evidence>
<dbReference type="InterPro" id="IPR035093">
    <property type="entry name" value="RelE/ParE_toxin_dom_sf"/>
</dbReference>
<protein>
    <submittedName>
        <fullName evidence="1">Toxin-antitoxin system, toxin component, RelE family</fullName>
    </submittedName>
</protein>